<protein>
    <submittedName>
        <fullName evidence="2">Uncharacterized protein</fullName>
    </submittedName>
</protein>
<dbReference type="AlphaFoldDB" id="A0A5C1Q4I1"/>
<dbReference type="KEGG" id="snn:EWH46_19050"/>
<geneLocation type="plasmid" evidence="3">
    <name>psna507_unt10</name>
</geneLocation>
<dbReference type="OrthoDB" id="8900369at2"/>
<geneLocation type="plasmid" evidence="2">
    <name>pSna507_unt10</name>
</geneLocation>
<keyword evidence="2" id="KW-0614">Plasmid</keyword>
<reference evidence="2 3" key="1">
    <citation type="submission" date="2019-02" db="EMBL/GenBank/DDBJ databases">
        <title>Complete Genome Sequence and Methylome Analysis of Sphaerotilus natans subsp. sulfidivorans D-507.</title>
        <authorList>
            <person name="Fomenkov A."/>
            <person name="Gridneva E."/>
            <person name="Smolyakov D."/>
            <person name="Dubinina G."/>
            <person name="Vincze T."/>
            <person name="Grabovich M."/>
            <person name="Roberts R.J."/>
        </authorList>
    </citation>
    <scope>NUCLEOTIDE SEQUENCE [LARGE SCALE GENOMIC DNA]</scope>
    <source>
        <strain evidence="2 3">D-507</strain>
        <plasmid evidence="3">psna507_unt10</plasmid>
        <plasmid evidence="2">pSna507_unt10</plasmid>
    </source>
</reference>
<sequence>MSRSPFSRPSPARWAALTDPWLRLGMCIRLGLYPDDPGLIRIHLDLADQLAARDACRAWHVHDRCLSLLLDSADDVMLPVAWRMSCLASCSRPMSRLGSLVGDDASAARLQTLSRRLAAFSDSPLRFMP</sequence>
<evidence type="ECO:0000313" key="2">
    <source>
        <dbReference type="EMBL" id="QEN02955.1"/>
    </source>
</evidence>
<keyword evidence="4" id="KW-1185">Reference proteome</keyword>
<evidence type="ECO:0000313" key="1">
    <source>
        <dbReference type="EMBL" id="MET3604471.1"/>
    </source>
</evidence>
<dbReference type="Proteomes" id="UP001549111">
    <property type="component" value="Unassembled WGS sequence"/>
</dbReference>
<gene>
    <name evidence="1" type="ORF">ABIC99_002287</name>
    <name evidence="2" type="ORF">EWH46_19050</name>
</gene>
<dbReference type="EMBL" id="JBEPLS010000007">
    <property type="protein sequence ID" value="MET3604471.1"/>
    <property type="molecule type" value="Genomic_DNA"/>
</dbReference>
<dbReference type="EMBL" id="CP035710">
    <property type="protein sequence ID" value="QEN02955.1"/>
    <property type="molecule type" value="Genomic_DNA"/>
</dbReference>
<proteinExistence type="predicted"/>
<evidence type="ECO:0000313" key="3">
    <source>
        <dbReference type="Proteomes" id="UP000323522"/>
    </source>
</evidence>
<evidence type="ECO:0000313" key="4">
    <source>
        <dbReference type="Proteomes" id="UP001549111"/>
    </source>
</evidence>
<accession>A0A5C1Q4I1</accession>
<reference evidence="1 4" key="2">
    <citation type="submission" date="2024-06" db="EMBL/GenBank/DDBJ databases">
        <title>Genomic Encyclopedia of Type Strains, Phase IV (KMG-IV): sequencing the most valuable type-strain genomes for metagenomic binning, comparative biology and taxonomic classification.</title>
        <authorList>
            <person name="Goeker M."/>
        </authorList>
    </citation>
    <scope>NUCLEOTIDE SEQUENCE [LARGE SCALE GENOMIC DNA]</scope>
    <source>
        <strain evidence="1 4">D-501</strain>
    </source>
</reference>
<dbReference type="Proteomes" id="UP000323522">
    <property type="component" value="Plasmid pSna507_unt10"/>
</dbReference>
<dbReference type="RefSeq" id="WP_149505576.1">
    <property type="nucleotide sequence ID" value="NZ_CP035710.1"/>
</dbReference>
<name>A0A5C1Q4I1_9BURK</name>
<organism evidence="2 3">
    <name type="scientific">Sphaerotilus sulfidivorans</name>
    <dbReference type="NCBI Taxonomy" id="639200"/>
    <lineage>
        <taxon>Bacteria</taxon>
        <taxon>Pseudomonadati</taxon>
        <taxon>Pseudomonadota</taxon>
        <taxon>Betaproteobacteria</taxon>
        <taxon>Burkholderiales</taxon>
        <taxon>Sphaerotilaceae</taxon>
        <taxon>Sphaerotilus</taxon>
    </lineage>
</organism>